<dbReference type="AlphaFoldDB" id="A0A5K7XKG5"/>
<organism evidence="2 3">
    <name type="scientific">Lacipirellula parvula</name>
    <dbReference type="NCBI Taxonomy" id="2650471"/>
    <lineage>
        <taxon>Bacteria</taxon>
        <taxon>Pseudomonadati</taxon>
        <taxon>Planctomycetota</taxon>
        <taxon>Planctomycetia</taxon>
        <taxon>Pirellulales</taxon>
        <taxon>Lacipirellulaceae</taxon>
        <taxon>Lacipirellula</taxon>
    </lineage>
</organism>
<dbReference type="EMBL" id="AP021861">
    <property type="protein sequence ID" value="BBO34763.1"/>
    <property type="molecule type" value="Genomic_DNA"/>
</dbReference>
<proteinExistence type="predicted"/>
<accession>A0A5K7XKG5</accession>
<dbReference type="Proteomes" id="UP000326837">
    <property type="component" value="Chromosome"/>
</dbReference>
<evidence type="ECO:0000313" key="3">
    <source>
        <dbReference type="Proteomes" id="UP000326837"/>
    </source>
</evidence>
<gene>
    <name evidence="2" type="ORF">PLANPX_4375</name>
</gene>
<sequence length="736" mass="80227">MKNNPWVWISAVAAVVVTALIVSSANRSAPTRGRTLGRDSVDGGAFLRSVAATLNDLANSVDLELQPAQPILTASTSSDGKEVLATVSENPASPDGQYNYLLANSGNANFLSVGVEPGDIVRYYVNMDEESAERGIDQKAAALELRVRRLDSRDPENALIIETPLNGPSPTPARVEIWRYSDKRMDAIRSALNRYNKLRLPALGWEPAPDLGALQQIVERANQWFRSRPLADKDWKREPLLVGVVAELPKPTTEPQQRAFASLEKMLSTEELRDGVFADWEGRALAEAVWARDVALWARGTADTDEKVAAALFDWTVRNVQLDPTPTLFADRTAGGENKTEANAEPADSIHRPWQAMVFGHGSAAHRAWVFVELLRQQNIAAAIIRPLEGDPAKLPLLVGVFIGDEVQLFDPQLGLPLRNKDGGVATLAEVSADDSLLRQFDVDGEYAYGATAEQMAGVEAFIVASPLQLSRRAQELEKALEGENFVRLAADPQAVAARLAKVPQVQQTKLWTLPYQSYLDEQTIGPNSRELSINEFAPFAERPLLWKGRALHLQGNKGIRAEERSDPLAEARQGHLEALVLYQDGSVRPSNKKLDAFDALKDAKGPVYSASKAAAGYWLGLLSYDRGNYDVALDWLGERTLNQERSSRWANGARYNLARTHEALGHNDEAVKLLQSDPKDAPQRHGNLLRAKQLAAGAPAADEPADAAAEEADAEPAADSTSPEPTEPAADAATK</sequence>
<dbReference type="InterPro" id="IPR011990">
    <property type="entry name" value="TPR-like_helical_dom_sf"/>
</dbReference>
<feature type="region of interest" description="Disordered" evidence="1">
    <location>
        <begin position="677"/>
        <end position="736"/>
    </location>
</feature>
<reference evidence="3" key="1">
    <citation type="submission" date="2019-10" db="EMBL/GenBank/DDBJ databases">
        <title>Lacipirellula parvula gen. nov., sp. nov., representing a lineage of planctomycetes widespread in freshwater anoxic habitats, and description of the family Lacipirellulaceae.</title>
        <authorList>
            <person name="Dedysh S.N."/>
            <person name="Kulichevskaya I.S."/>
            <person name="Beletsky A.V."/>
            <person name="Rakitin A.L."/>
            <person name="Mardanov A.V."/>
            <person name="Ivanova A.A."/>
            <person name="Saltykova V.X."/>
            <person name="Rijpstra W.I.C."/>
            <person name="Sinninghe Damste J.S."/>
            <person name="Ravin N.V."/>
        </authorList>
    </citation>
    <scope>NUCLEOTIDE SEQUENCE [LARGE SCALE GENOMIC DNA]</scope>
    <source>
        <strain evidence="3">PX69</strain>
    </source>
</reference>
<evidence type="ECO:0000313" key="2">
    <source>
        <dbReference type="EMBL" id="BBO34763.1"/>
    </source>
</evidence>
<dbReference type="KEGG" id="lpav:PLANPX_4375"/>
<protein>
    <submittedName>
        <fullName evidence="2">Uncharacterized protein</fullName>
    </submittedName>
</protein>
<evidence type="ECO:0000256" key="1">
    <source>
        <dbReference type="SAM" id="MobiDB-lite"/>
    </source>
</evidence>
<feature type="compositionally biased region" description="Acidic residues" evidence="1">
    <location>
        <begin position="704"/>
        <end position="717"/>
    </location>
</feature>
<keyword evidence="3" id="KW-1185">Reference proteome</keyword>
<dbReference type="RefSeq" id="WP_232536183.1">
    <property type="nucleotide sequence ID" value="NZ_AP021861.1"/>
</dbReference>
<dbReference type="Gene3D" id="1.25.40.10">
    <property type="entry name" value="Tetratricopeptide repeat domain"/>
    <property type="match status" value="1"/>
</dbReference>
<feature type="compositionally biased region" description="Low complexity" evidence="1">
    <location>
        <begin position="718"/>
        <end position="736"/>
    </location>
</feature>
<name>A0A5K7XKG5_9BACT</name>